<keyword evidence="1" id="KW-0472">Membrane</keyword>
<evidence type="ECO:0000256" key="1">
    <source>
        <dbReference type="SAM" id="Phobius"/>
    </source>
</evidence>
<protein>
    <submittedName>
        <fullName evidence="2">Uncharacterized protein</fullName>
    </submittedName>
</protein>
<gene>
    <name evidence="2" type="ORF">S03H2_00171</name>
</gene>
<keyword evidence="1" id="KW-1133">Transmembrane helix</keyword>
<accession>X1FXL1</accession>
<keyword evidence="1" id="KW-0812">Transmembrane</keyword>
<evidence type="ECO:0000313" key="2">
    <source>
        <dbReference type="EMBL" id="GAH25488.1"/>
    </source>
</evidence>
<dbReference type="EMBL" id="BARU01000016">
    <property type="protein sequence ID" value="GAH25488.1"/>
    <property type="molecule type" value="Genomic_DNA"/>
</dbReference>
<dbReference type="AlphaFoldDB" id="X1FXL1"/>
<comment type="caution">
    <text evidence="2">The sequence shown here is derived from an EMBL/GenBank/DDBJ whole genome shotgun (WGS) entry which is preliminary data.</text>
</comment>
<reference evidence="2" key="1">
    <citation type="journal article" date="2014" name="Front. Microbiol.">
        <title>High frequency of phylogenetically diverse reductive dehalogenase-homologous genes in deep subseafloor sedimentary metagenomes.</title>
        <authorList>
            <person name="Kawai M."/>
            <person name="Futagami T."/>
            <person name="Toyoda A."/>
            <person name="Takaki Y."/>
            <person name="Nishi S."/>
            <person name="Hori S."/>
            <person name="Arai W."/>
            <person name="Tsubouchi T."/>
            <person name="Morono Y."/>
            <person name="Uchiyama I."/>
            <person name="Ito T."/>
            <person name="Fujiyama A."/>
            <person name="Inagaki F."/>
            <person name="Takami H."/>
        </authorList>
    </citation>
    <scope>NUCLEOTIDE SEQUENCE</scope>
    <source>
        <strain evidence="2">Expedition CK06-06</strain>
    </source>
</reference>
<name>X1FXL1_9ZZZZ</name>
<proteinExistence type="predicted"/>
<organism evidence="2">
    <name type="scientific">marine sediment metagenome</name>
    <dbReference type="NCBI Taxonomy" id="412755"/>
    <lineage>
        <taxon>unclassified sequences</taxon>
        <taxon>metagenomes</taxon>
        <taxon>ecological metagenomes</taxon>
    </lineage>
</organism>
<feature type="transmembrane region" description="Helical" evidence="1">
    <location>
        <begin position="35"/>
        <end position="55"/>
    </location>
</feature>
<feature type="transmembrane region" description="Helical" evidence="1">
    <location>
        <begin position="89"/>
        <end position="106"/>
    </location>
</feature>
<sequence length="128" mass="14355">MSLTVSKSTPVYVKQGNKYVAANIANKVRRTRFSVPLFTAAALGLTLSHPIGYFVKNRNLTGLQESAKILFRNFTGVHFKPDGNTEFNWRWMGSGLLPFALVYAVNKSGIFRSTNARLAKHRIPLRLN</sequence>